<comment type="caution">
    <text evidence="1">The sequence shown here is derived from an EMBL/GenBank/DDBJ whole genome shotgun (WGS) entry which is preliminary data.</text>
</comment>
<dbReference type="EMBL" id="JAOPJF010000043">
    <property type="protein sequence ID" value="KAK1143113.1"/>
    <property type="molecule type" value="Genomic_DNA"/>
</dbReference>
<accession>A0ACC3AZC7</accession>
<name>A0ACC3AZC7_9EURO</name>
<proteinExistence type="predicted"/>
<gene>
    <name evidence="1" type="ORF">N8T08_006997</name>
</gene>
<reference evidence="1 2" key="1">
    <citation type="journal article" date="2023" name="ACS Omega">
        <title>Identification of the Neoaspergillic Acid Biosynthesis Gene Cluster by Establishing an In Vitro CRISPR-Ribonucleoprotein Genetic System in Aspergillus melleus.</title>
        <authorList>
            <person name="Yuan B."/>
            <person name="Grau M.F."/>
            <person name="Murata R.M."/>
            <person name="Torok T."/>
            <person name="Venkateswaran K."/>
            <person name="Stajich J.E."/>
            <person name="Wang C.C.C."/>
        </authorList>
    </citation>
    <scope>NUCLEOTIDE SEQUENCE [LARGE SCALE GENOMIC DNA]</scope>
    <source>
        <strain evidence="1 2">IMV 1140</strain>
    </source>
</reference>
<protein>
    <submittedName>
        <fullName evidence="1">Uncharacterized protein</fullName>
    </submittedName>
</protein>
<dbReference type="Proteomes" id="UP001177260">
    <property type="component" value="Unassembled WGS sequence"/>
</dbReference>
<keyword evidence="2" id="KW-1185">Reference proteome</keyword>
<evidence type="ECO:0000313" key="1">
    <source>
        <dbReference type="EMBL" id="KAK1143113.1"/>
    </source>
</evidence>
<sequence>MAEYRVWATPHPNWVDVIPYQPSSEHPQSTHDTRALPIQQQPGLDIEEFDIPARDEYPIRVRSYKRSNAINLPLLIYLHGGGFITGGLETDDESCRAIAADIPILVLNVEYRLAPEHQFPVGFEDSRDVVYWAASSAGQQQLSTDMNKGFILGGTTAGANFTAGIAHLAVQDKLPSKLTGLLFLTGSFCHPDARPEKYRDRILSVDEINDAPGLTRKSIDYFVSESRFRNILFKTKNIAIRVTFYICGWGPRRDEALLFDELLQDEGILTRKNVYKGLPHGFWATCPDLEESREWKRDLLEGVRFLLAQQ</sequence>
<organism evidence="1 2">
    <name type="scientific">Aspergillus melleus</name>
    <dbReference type="NCBI Taxonomy" id="138277"/>
    <lineage>
        <taxon>Eukaryota</taxon>
        <taxon>Fungi</taxon>
        <taxon>Dikarya</taxon>
        <taxon>Ascomycota</taxon>
        <taxon>Pezizomycotina</taxon>
        <taxon>Eurotiomycetes</taxon>
        <taxon>Eurotiomycetidae</taxon>
        <taxon>Eurotiales</taxon>
        <taxon>Aspergillaceae</taxon>
        <taxon>Aspergillus</taxon>
        <taxon>Aspergillus subgen. Circumdati</taxon>
    </lineage>
</organism>
<evidence type="ECO:0000313" key="2">
    <source>
        <dbReference type="Proteomes" id="UP001177260"/>
    </source>
</evidence>